<feature type="chain" id="PRO_5046423875" evidence="1">
    <location>
        <begin position="36"/>
        <end position="185"/>
    </location>
</feature>
<keyword evidence="4" id="KW-1185">Reference proteome</keyword>
<feature type="signal peptide" evidence="1">
    <location>
        <begin position="1"/>
        <end position="35"/>
    </location>
</feature>
<dbReference type="PANTHER" id="PTHR30273:SF2">
    <property type="entry name" value="PROTEIN FECR"/>
    <property type="match status" value="1"/>
</dbReference>
<dbReference type="PANTHER" id="PTHR30273">
    <property type="entry name" value="PERIPLASMIC SIGNAL SENSOR AND SIGMA FACTOR ACTIVATOR FECR-RELATED"/>
    <property type="match status" value="1"/>
</dbReference>
<dbReference type="InterPro" id="IPR012373">
    <property type="entry name" value="Ferrdict_sens_TM"/>
</dbReference>
<evidence type="ECO:0000256" key="1">
    <source>
        <dbReference type="SAM" id="SignalP"/>
    </source>
</evidence>
<accession>A0ABS0Y0V5</accession>
<evidence type="ECO:0000259" key="2">
    <source>
        <dbReference type="Pfam" id="PF04773"/>
    </source>
</evidence>
<dbReference type="Pfam" id="PF04773">
    <property type="entry name" value="FecR"/>
    <property type="match status" value="1"/>
</dbReference>
<name>A0ABS0Y0V5_9HYPH</name>
<dbReference type="EMBL" id="JAELXT010000009">
    <property type="protein sequence ID" value="MBJ6125911.1"/>
    <property type="molecule type" value="Genomic_DNA"/>
</dbReference>
<feature type="domain" description="FecR protein" evidence="2">
    <location>
        <begin position="51"/>
        <end position="137"/>
    </location>
</feature>
<proteinExistence type="predicted"/>
<gene>
    <name evidence="3" type="ORF">JAO75_10900</name>
</gene>
<protein>
    <submittedName>
        <fullName evidence="3">FecR domain-containing protein</fullName>
    </submittedName>
</protein>
<dbReference type="InterPro" id="IPR006860">
    <property type="entry name" value="FecR"/>
</dbReference>
<sequence length="185" mass="19685">MTWRRTRQKPARLAAMRLVLLYILLHLPSSEPALAQGVGCVLQAATAPTRQILRCRDGLTVEAEAEAVYTLVDRDRDAQPDAVNLQGGAVLVHAPARSVRRGFQVITPQAIAAVRGTQWAVDVGSGRTSVFVVTGRVAVRRVSGNTRGVSLGPGEGVDVEAGTAPLVVRRWPAARAAALLARLGR</sequence>
<dbReference type="Gene3D" id="2.60.120.1440">
    <property type="match status" value="1"/>
</dbReference>
<keyword evidence="1" id="KW-0732">Signal</keyword>
<dbReference type="Proteomes" id="UP000620670">
    <property type="component" value="Unassembled WGS sequence"/>
</dbReference>
<comment type="caution">
    <text evidence="3">The sequence shown here is derived from an EMBL/GenBank/DDBJ whole genome shotgun (WGS) entry which is preliminary data.</text>
</comment>
<organism evidence="3 4">
    <name type="scientific">Microvirga splendida</name>
    <dbReference type="NCBI Taxonomy" id="2795727"/>
    <lineage>
        <taxon>Bacteria</taxon>
        <taxon>Pseudomonadati</taxon>
        <taxon>Pseudomonadota</taxon>
        <taxon>Alphaproteobacteria</taxon>
        <taxon>Hyphomicrobiales</taxon>
        <taxon>Methylobacteriaceae</taxon>
        <taxon>Microvirga</taxon>
    </lineage>
</organism>
<evidence type="ECO:0000313" key="3">
    <source>
        <dbReference type="EMBL" id="MBJ6125911.1"/>
    </source>
</evidence>
<reference evidence="4" key="1">
    <citation type="submission" date="2020-12" db="EMBL/GenBank/DDBJ databases">
        <title>Hymenobacter sp.</title>
        <authorList>
            <person name="Kim M.K."/>
        </authorList>
    </citation>
    <scope>NUCLEOTIDE SEQUENCE [LARGE SCALE GENOMIC DNA]</scope>
    <source>
        <strain evidence="4">BT325</strain>
    </source>
</reference>
<evidence type="ECO:0000313" key="4">
    <source>
        <dbReference type="Proteomes" id="UP000620670"/>
    </source>
</evidence>